<dbReference type="NCBIfam" id="NF003274">
    <property type="entry name" value="PRK04262.1"/>
    <property type="match status" value="1"/>
</dbReference>
<dbReference type="SUPFAM" id="SSF53901">
    <property type="entry name" value="Thiolase-like"/>
    <property type="match status" value="2"/>
</dbReference>
<dbReference type="Gene3D" id="3.40.47.10">
    <property type="match status" value="1"/>
</dbReference>
<evidence type="ECO:0000256" key="1">
    <source>
        <dbReference type="ARBA" id="ARBA00022679"/>
    </source>
</evidence>
<organism evidence="6 7">
    <name type="scientific">Candidatus Sysuiplasma superficiale</name>
    <dbReference type="NCBI Taxonomy" id="2823368"/>
    <lineage>
        <taxon>Archaea</taxon>
        <taxon>Methanobacteriati</taxon>
        <taxon>Thermoplasmatota</taxon>
        <taxon>Thermoplasmata</taxon>
        <taxon>Candidatus Sysuiplasmatales</taxon>
        <taxon>Candidatus Sysuiplasmataceae</taxon>
        <taxon>Candidatus Sysuiplasma</taxon>
    </lineage>
</organism>
<dbReference type="EMBL" id="JAHEAC010000067">
    <property type="protein sequence ID" value="MBX8644492.1"/>
    <property type="molecule type" value="Genomic_DNA"/>
</dbReference>
<feature type="active site" description="Proton donor/acceptor" evidence="4">
    <location>
        <position position="87"/>
    </location>
</feature>
<dbReference type="PANTHER" id="PTHR43323:SF2">
    <property type="entry name" value="HYDROXYMETHYLGLUTARYL-COA SYNTHASE"/>
    <property type="match status" value="1"/>
</dbReference>
<feature type="binding site" evidence="4">
    <location>
        <position position="241"/>
    </location>
    <ligand>
        <name>(3S)-3-hydroxy-3-methylglutaryl-CoA</name>
        <dbReference type="ChEBI" id="CHEBI:43074"/>
    </ligand>
</feature>
<feature type="binding site" evidence="4">
    <location>
        <position position="273"/>
    </location>
    <ligand>
        <name>(3S)-3-hydroxy-3-methylglutaryl-CoA</name>
        <dbReference type="ChEBI" id="CHEBI:43074"/>
    </ligand>
</feature>
<dbReference type="EC" id="2.3.3.10" evidence="4"/>
<comment type="similarity">
    <text evidence="4">Belongs to the thiolase-like superfamily. Archaeal HMG-CoA synthase family.</text>
</comment>
<dbReference type="GO" id="GO:0004421">
    <property type="term" value="F:hydroxymethylglutaryl-CoA synthase activity"/>
    <property type="evidence" value="ECO:0007669"/>
    <property type="project" value="UniProtKB-EC"/>
</dbReference>
<dbReference type="GO" id="GO:0010142">
    <property type="term" value="P:farnesyl diphosphate biosynthetic process, mevalonate pathway"/>
    <property type="evidence" value="ECO:0007669"/>
    <property type="project" value="TreeGrafter"/>
</dbReference>
<dbReference type="Proteomes" id="UP000750197">
    <property type="component" value="Unassembled WGS sequence"/>
</dbReference>
<keyword evidence="3 4" id="KW-0012">Acyltransferase</keyword>
<evidence type="ECO:0000313" key="7">
    <source>
        <dbReference type="Proteomes" id="UP000750197"/>
    </source>
</evidence>
<feature type="binding site" evidence="4">
    <location>
        <position position="206"/>
    </location>
    <ligand>
        <name>CoA</name>
        <dbReference type="ChEBI" id="CHEBI:57287"/>
        <note>ligand shared with acetoacetyl-CoA thiolase</note>
    </ligand>
</feature>
<reference evidence="6" key="1">
    <citation type="submission" date="2021-05" db="EMBL/GenBank/DDBJ databases">
        <title>Genomic insights into ecological role and evolution of a novel Thermoplasmata order Candidatus Sysuiplasmatales.</title>
        <authorList>
            <person name="Yuan Y."/>
        </authorList>
    </citation>
    <scope>NUCLEOTIDE SEQUENCE</scope>
    <source>
        <strain evidence="6">TUT19-bin139</strain>
    </source>
</reference>
<dbReference type="InterPro" id="IPR013747">
    <property type="entry name" value="ACP_syn_III_C"/>
</dbReference>
<comment type="caution">
    <text evidence="6">The sequence shown here is derived from an EMBL/GenBank/DDBJ whole genome shotgun (WGS) entry which is preliminary data.</text>
</comment>
<dbReference type="InterPro" id="IPR004656">
    <property type="entry name" value="HMG_CoA_Synthase"/>
</dbReference>
<comment type="subunit">
    <text evidence="4">Interacts with acetoacetyl-CoA thiolase that catalyzes the precedent step in the pathway and with a DUF35 protein. The acetoacetyl-CoA thiolase/HMG-CoA synthase complex channels the intermediate via a fused CoA-binding site, which allows for efficient coupling of the endergonic thiolase reaction with the exergonic HMGCS reaction.</text>
</comment>
<comment type="function">
    <text evidence="4">Catalyzes the condensation of acetyl-CoA with acetoacetyl-CoA to form 3-hydroxy-3-methylglutaryl-CoA (HMG-CoA). Functions in the mevalonate (MVA) pathway leading to isopentenyl diphosphate (IPP), a key precursor for the biosynthesis of isoprenoid compounds that are building blocks of archaeal membrane lipids.</text>
</comment>
<comment type="catalytic activity">
    <reaction evidence="4">
        <text>acetoacetyl-CoA + acetyl-CoA + H2O = (3S)-3-hydroxy-3-methylglutaryl-CoA + CoA + H(+)</text>
        <dbReference type="Rhea" id="RHEA:10188"/>
        <dbReference type="ChEBI" id="CHEBI:15377"/>
        <dbReference type="ChEBI" id="CHEBI:15378"/>
        <dbReference type="ChEBI" id="CHEBI:43074"/>
        <dbReference type="ChEBI" id="CHEBI:57286"/>
        <dbReference type="ChEBI" id="CHEBI:57287"/>
        <dbReference type="ChEBI" id="CHEBI:57288"/>
        <dbReference type="EC" id="2.3.3.10"/>
    </reaction>
</comment>
<dbReference type="Pfam" id="PF08541">
    <property type="entry name" value="ACP_syn_III_C"/>
    <property type="match status" value="1"/>
</dbReference>
<proteinExistence type="inferred from homology"/>
<feature type="active site" description="Acyl-thioester intermediate" evidence="4">
    <location>
        <position position="119"/>
    </location>
</feature>
<dbReference type="GO" id="GO:0019287">
    <property type="term" value="P:isopentenyl diphosphate biosynthetic process, mevalonate pathway"/>
    <property type="evidence" value="ECO:0007669"/>
    <property type="project" value="UniProtKB-UniRule"/>
</dbReference>
<dbReference type="NCBIfam" id="TIGR00748">
    <property type="entry name" value="HMG_CoA_syn_Arc"/>
    <property type="match status" value="1"/>
</dbReference>
<gene>
    <name evidence="6" type="ORF">KIY12_07215</name>
</gene>
<dbReference type="CDD" id="cd00827">
    <property type="entry name" value="init_cond_enzymes"/>
    <property type="match status" value="1"/>
</dbReference>
<comment type="caution">
    <text evidence="4">Lacks conserved residue(s) required for the propagation of feature annotation.</text>
</comment>
<evidence type="ECO:0000256" key="2">
    <source>
        <dbReference type="ARBA" id="ARBA00023229"/>
    </source>
</evidence>
<feature type="binding site" evidence="4">
    <location>
        <position position="208"/>
    </location>
    <ligand>
        <name>(3S)-3-hydroxy-3-methylglutaryl-CoA</name>
        <dbReference type="ChEBI" id="CHEBI:43074"/>
    </ligand>
</feature>
<dbReference type="AlphaFoldDB" id="A0A8J7YUP6"/>
<feature type="binding site" evidence="4">
    <location>
        <position position="303"/>
    </location>
    <ligand>
        <name>(3S)-3-hydroxy-3-methylglutaryl-CoA</name>
        <dbReference type="ChEBI" id="CHEBI:43074"/>
    </ligand>
</feature>
<dbReference type="InterPro" id="IPR016039">
    <property type="entry name" value="Thiolase-like"/>
</dbReference>
<accession>A0A8J7YUP6</accession>
<protein>
    <recommendedName>
        <fullName evidence="4">Hydroxymethylglutaryl-CoA synthase</fullName>
        <shortName evidence="4">HMG-CoA synthase</shortName>
        <shortName evidence="4">HMGCS</shortName>
        <ecNumber evidence="4">2.3.3.10</ecNumber>
    </recommendedName>
</protein>
<feature type="active site" description="Proton donor/acceptor" evidence="4">
    <location>
        <position position="241"/>
    </location>
</feature>
<feature type="binding site" evidence="4">
    <location>
        <position position="246"/>
    </location>
    <ligand>
        <name>CoA</name>
        <dbReference type="ChEBI" id="CHEBI:57287"/>
        <note>ligand shared with acetoacetyl-CoA thiolase</note>
    </ligand>
</feature>
<sequence length="355" mass="38152">MFGPGENKAGIVTYGVYVPRFRILPEEIARIWGENGEAMKKGLMIYSKSVPYPDEDVITISVEAARNALARSGIDPEEIGAVYVGSESHPYAVKPSGTIVAEAIGASHFITVADYEFACKAGTAAIQTSMGLVSSGMVKYSLAIGSDTSQGAPGDALEYSASAGGAAFVIGRENMIAKINRTFSFTSDTPDFWRREGQAYPSHGGRFTGEPAYFRHVSTCARELMKLQGTSAADYDYAVFHQPNGKFPTRVAQMLGFEKRQIETGLMTPYIGNTYSASMMIGLAAILDIAKPGDRIFGVAFGSGAGSDGFDITVTDEMGTFNRDAAPTVRQLVERSEILDYGTYAKFKGKIAMKE</sequence>
<feature type="binding site" evidence="4">
    <location>
        <position position="160"/>
    </location>
    <ligand>
        <name>(3S)-3-hydroxy-3-methylglutaryl-CoA</name>
        <dbReference type="ChEBI" id="CHEBI:43074"/>
    </ligand>
</feature>
<evidence type="ECO:0000259" key="5">
    <source>
        <dbReference type="Pfam" id="PF08541"/>
    </source>
</evidence>
<comment type="pathway">
    <text evidence="4">Metabolic intermediate biosynthesis; (R)-mevalonate biosynthesis; (R)-mevalonate from acetyl-CoA: step 2/3.</text>
</comment>
<dbReference type="PANTHER" id="PTHR43323">
    <property type="entry name" value="3-HYDROXY-3-METHYLGLUTARYL COENZYME A SYNTHASE"/>
    <property type="match status" value="1"/>
</dbReference>
<dbReference type="GO" id="GO:0003985">
    <property type="term" value="F:acetyl-CoA C-acetyltransferase activity"/>
    <property type="evidence" value="ECO:0007669"/>
    <property type="project" value="UniProtKB-UniRule"/>
</dbReference>
<evidence type="ECO:0000313" key="6">
    <source>
        <dbReference type="EMBL" id="MBX8644492.1"/>
    </source>
</evidence>
<evidence type="ECO:0000256" key="3">
    <source>
        <dbReference type="ARBA" id="ARBA00023315"/>
    </source>
</evidence>
<keyword evidence="1 4" id="KW-0808">Transferase</keyword>
<evidence type="ECO:0000256" key="4">
    <source>
        <dbReference type="HAMAP-Rule" id="MF_01409"/>
    </source>
</evidence>
<dbReference type="HAMAP" id="MF_01409">
    <property type="entry name" value="HMG_CoA_synth_arch"/>
    <property type="match status" value="1"/>
</dbReference>
<keyword evidence="2 4" id="KW-0414">Isoprene biosynthesis</keyword>
<name>A0A8J7YUP6_9ARCH</name>
<feature type="domain" description="Beta-ketoacyl-[acyl-carrier-protein] synthase III C-terminal" evidence="5">
    <location>
        <begin position="228"/>
        <end position="305"/>
    </location>
</feature>
<feature type="binding site" evidence="4">
    <location>
        <position position="119"/>
    </location>
    <ligand>
        <name>(3S)-3-hydroxy-3-methylglutaryl-CoA</name>
        <dbReference type="ChEBI" id="CHEBI:43074"/>
    </ligand>
</feature>
<feature type="binding site" evidence="4">
    <location>
        <position position="250"/>
    </location>
    <ligand>
        <name>(3S)-3-hydroxy-3-methylglutaryl-CoA</name>
        <dbReference type="ChEBI" id="CHEBI:43074"/>
    </ligand>
</feature>